<accession>A0ACC1JSV7</accession>
<feature type="non-terminal residue" evidence="1">
    <location>
        <position position="118"/>
    </location>
</feature>
<dbReference type="EMBL" id="JANBUK010003631">
    <property type="protein sequence ID" value="KAJ2766703.1"/>
    <property type="molecule type" value="Genomic_DNA"/>
</dbReference>
<proteinExistence type="predicted"/>
<evidence type="ECO:0000313" key="2">
    <source>
        <dbReference type="Proteomes" id="UP001140066"/>
    </source>
</evidence>
<gene>
    <name evidence="1" type="ORF">GGI18_005949</name>
</gene>
<reference evidence="1" key="1">
    <citation type="submission" date="2022-07" db="EMBL/GenBank/DDBJ databases">
        <title>Phylogenomic reconstructions and comparative analyses of Kickxellomycotina fungi.</title>
        <authorList>
            <person name="Reynolds N.K."/>
            <person name="Stajich J.E."/>
            <person name="Barry K."/>
            <person name="Grigoriev I.V."/>
            <person name="Crous P."/>
            <person name="Smith M.E."/>
        </authorList>
    </citation>
    <scope>NUCLEOTIDE SEQUENCE</scope>
    <source>
        <strain evidence="1">BCRC 34191</strain>
    </source>
</reference>
<dbReference type="Proteomes" id="UP001140066">
    <property type="component" value="Unassembled WGS sequence"/>
</dbReference>
<protein>
    <submittedName>
        <fullName evidence="1">Uncharacterized protein</fullName>
    </submittedName>
</protein>
<comment type="caution">
    <text evidence="1">The sequence shown here is derived from an EMBL/GenBank/DDBJ whole genome shotgun (WGS) entry which is preliminary data.</text>
</comment>
<name>A0ACC1JSV7_9FUNG</name>
<evidence type="ECO:0000313" key="1">
    <source>
        <dbReference type="EMBL" id="KAJ2766703.1"/>
    </source>
</evidence>
<sequence>MDSDYDLPDVVFYMVPEGDGFMCPFRITHAASNCIEQKKAKELIARARYGYTKAVPTEVHSQLNMQGDLIDCSKGKVVVVLPECSFLVNANMKAMSEEERTRLTFALIEVAFEAMKNN</sequence>
<organism evidence="1 2">
    <name type="scientific">Coemansia linderi</name>
    <dbReference type="NCBI Taxonomy" id="2663919"/>
    <lineage>
        <taxon>Eukaryota</taxon>
        <taxon>Fungi</taxon>
        <taxon>Fungi incertae sedis</taxon>
        <taxon>Zoopagomycota</taxon>
        <taxon>Kickxellomycotina</taxon>
        <taxon>Kickxellomycetes</taxon>
        <taxon>Kickxellales</taxon>
        <taxon>Kickxellaceae</taxon>
        <taxon>Coemansia</taxon>
    </lineage>
</organism>
<keyword evidence="2" id="KW-1185">Reference proteome</keyword>